<comment type="caution">
    <text evidence="7">The sequence shown here is derived from an EMBL/GenBank/DDBJ whole genome shotgun (WGS) entry which is preliminary data.</text>
</comment>
<dbReference type="InterPro" id="IPR043504">
    <property type="entry name" value="Peptidase_S1_PA_chymotrypsin"/>
</dbReference>
<evidence type="ECO:0000256" key="5">
    <source>
        <dbReference type="ARBA" id="ARBA00023157"/>
    </source>
</evidence>
<dbReference type="PANTHER" id="PTHR24276:SF96">
    <property type="entry name" value="PEPTIDASE S1 DOMAIN-CONTAINING PROTEIN"/>
    <property type="match status" value="1"/>
</dbReference>
<dbReference type="GO" id="GO:0005576">
    <property type="term" value="C:extracellular region"/>
    <property type="evidence" value="ECO:0007669"/>
    <property type="project" value="UniProtKB-SubCell"/>
</dbReference>
<keyword evidence="8" id="KW-1185">Reference proteome</keyword>
<dbReference type="InterPro" id="IPR033116">
    <property type="entry name" value="TRYPSIN_SER"/>
</dbReference>
<evidence type="ECO:0000256" key="3">
    <source>
        <dbReference type="ARBA" id="ARBA00022801"/>
    </source>
</evidence>
<dbReference type="AlphaFoldDB" id="A0AA38IFU1"/>
<evidence type="ECO:0000256" key="4">
    <source>
        <dbReference type="ARBA" id="ARBA00022825"/>
    </source>
</evidence>
<dbReference type="InterPro" id="IPR009003">
    <property type="entry name" value="Peptidase_S1_PA"/>
</dbReference>
<organism evidence="7 8">
    <name type="scientific">Zophobas morio</name>
    <dbReference type="NCBI Taxonomy" id="2755281"/>
    <lineage>
        <taxon>Eukaryota</taxon>
        <taxon>Metazoa</taxon>
        <taxon>Ecdysozoa</taxon>
        <taxon>Arthropoda</taxon>
        <taxon>Hexapoda</taxon>
        <taxon>Insecta</taxon>
        <taxon>Pterygota</taxon>
        <taxon>Neoptera</taxon>
        <taxon>Endopterygota</taxon>
        <taxon>Coleoptera</taxon>
        <taxon>Polyphaga</taxon>
        <taxon>Cucujiformia</taxon>
        <taxon>Tenebrionidae</taxon>
        <taxon>Zophobas</taxon>
    </lineage>
</organism>
<comment type="subcellular location">
    <subcellularLocation>
        <location evidence="1">Secreted</location>
        <location evidence="1">Extracellular space</location>
    </subcellularLocation>
</comment>
<dbReference type="GO" id="GO:0006508">
    <property type="term" value="P:proteolysis"/>
    <property type="evidence" value="ECO:0007669"/>
    <property type="project" value="UniProtKB-KW"/>
</dbReference>
<accession>A0AA38IFU1</accession>
<dbReference type="EMBL" id="JALNTZ010000004">
    <property type="protein sequence ID" value="KAJ3654333.1"/>
    <property type="molecule type" value="Genomic_DNA"/>
</dbReference>
<keyword evidence="4" id="KW-0720">Serine protease</keyword>
<dbReference type="InterPro" id="IPR050430">
    <property type="entry name" value="Peptidase_S1"/>
</dbReference>
<evidence type="ECO:0000313" key="8">
    <source>
        <dbReference type="Proteomes" id="UP001168821"/>
    </source>
</evidence>
<keyword evidence="3" id="KW-0378">Hydrolase</keyword>
<dbReference type="InterPro" id="IPR001254">
    <property type="entry name" value="Trypsin_dom"/>
</dbReference>
<name>A0AA38IFU1_9CUCU</name>
<evidence type="ECO:0000256" key="1">
    <source>
        <dbReference type="ARBA" id="ARBA00004239"/>
    </source>
</evidence>
<dbReference type="Pfam" id="PF00089">
    <property type="entry name" value="Trypsin"/>
    <property type="match status" value="1"/>
</dbReference>
<evidence type="ECO:0000259" key="6">
    <source>
        <dbReference type="PROSITE" id="PS50240"/>
    </source>
</evidence>
<dbReference type="FunFam" id="2.40.10.10:FF:000036">
    <property type="entry name" value="Trypsin beta"/>
    <property type="match status" value="1"/>
</dbReference>
<keyword evidence="2" id="KW-0645">Protease</keyword>
<dbReference type="Gene3D" id="2.40.10.10">
    <property type="entry name" value="Trypsin-like serine proteases"/>
    <property type="match status" value="1"/>
</dbReference>
<sequence>MQTNFSDYENPCYVMGWGWTKAKGQSSNIFKTAAVQPVKPKKCEEEWRKAYYPRLICTSNKGNATCRGDSGGPLICENKLTGVVCFGKPCGTGRPDTFTAVSYYNVWIDSVIN</sequence>
<dbReference type="PANTHER" id="PTHR24276">
    <property type="entry name" value="POLYSERASE-RELATED"/>
    <property type="match status" value="1"/>
</dbReference>
<proteinExistence type="predicted"/>
<feature type="domain" description="Peptidase S1" evidence="6">
    <location>
        <begin position="1"/>
        <end position="113"/>
    </location>
</feature>
<dbReference type="PROSITE" id="PS00135">
    <property type="entry name" value="TRYPSIN_SER"/>
    <property type="match status" value="1"/>
</dbReference>
<evidence type="ECO:0000256" key="2">
    <source>
        <dbReference type="ARBA" id="ARBA00022670"/>
    </source>
</evidence>
<dbReference type="GO" id="GO:0004252">
    <property type="term" value="F:serine-type endopeptidase activity"/>
    <property type="evidence" value="ECO:0007669"/>
    <property type="project" value="InterPro"/>
</dbReference>
<dbReference type="PROSITE" id="PS50240">
    <property type="entry name" value="TRYPSIN_DOM"/>
    <property type="match status" value="1"/>
</dbReference>
<dbReference type="Proteomes" id="UP001168821">
    <property type="component" value="Unassembled WGS sequence"/>
</dbReference>
<gene>
    <name evidence="7" type="ORF">Zmor_013528</name>
</gene>
<protein>
    <recommendedName>
        <fullName evidence="6">Peptidase S1 domain-containing protein</fullName>
    </recommendedName>
</protein>
<keyword evidence="5" id="KW-1015">Disulfide bond</keyword>
<reference evidence="7" key="1">
    <citation type="journal article" date="2023" name="G3 (Bethesda)">
        <title>Whole genome assemblies of Zophobas morio and Tenebrio molitor.</title>
        <authorList>
            <person name="Kaur S."/>
            <person name="Stinson S.A."/>
            <person name="diCenzo G.C."/>
        </authorList>
    </citation>
    <scope>NUCLEOTIDE SEQUENCE</scope>
    <source>
        <strain evidence="7">QUZm001</strain>
    </source>
</reference>
<evidence type="ECO:0000313" key="7">
    <source>
        <dbReference type="EMBL" id="KAJ3654333.1"/>
    </source>
</evidence>
<dbReference type="SUPFAM" id="SSF50494">
    <property type="entry name" value="Trypsin-like serine proteases"/>
    <property type="match status" value="1"/>
</dbReference>